<dbReference type="Gene3D" id="2.60.40.10">
    <property type="entry name" value="Immunoglobulins"/>
    <property type="match status" value="3"/>
</dbReference>
<keyword evidence="3" id="KW-1185">Reference proteome</keyword>
<comment type="caution">
    <text evidence="2">The sequence shown here is derived from an EMBL/GenBank/DDBJ whole genome shotgun (WGS) entry which is preliminary data.</text>
</comment>
<dbReference type="InterPro" id="IPR007110">
    <property type="entry name" value="Ig-like_dom"/>
</dbReference>
<feature type="non-terminal residue" evidence="2">
    <location>
        <position position="1"/>
    </location>
</feature>
<dbReference type="SUPFAM" id="SSF48726">
    <property type="entry name" value="Immunoglobulin"/>
    <property type="match status" value="3"/>
</dbReference>
<dbReference type="AlphaFoldDB" id="A0AAV8ZDF4"/>
<dbReference type="Pfam" id="PF13927">
    <property type="entry name" value="Ig_3"/>
    <property type="match status" value="1"/>
</dbReference>
<organism evidence="2 3">
    <name type="scientific">Aromia moschata</name>
    <dbReference type="NCBI Taxonomy" id="1265417"/>
    <lineage>
        <taxon>Eukaryota</taxon>
        <taxon>Metazoa</taxon>
        <taxon>Ecdysozoa</taxon>
        <taxon>Arthropoda</taxon>
        <taxon>Hexapoda</taxon>
        <taxon>Insecta</taxon>
        <taxon>Pterygota</taxon>
        <taxon>Neoptera</taxon>
        <taxon>Endopterygota</taxon>
        <taxon>Coleoptera</taxon>
        <taxon>Polyphaga</taxon>
        <taxon>Cucujiformia</taxon>
        <taxon>Chrysomeloidea</taxon>
        <taxon>Cerambycidae</taxon>
        <taxon>Cerambycinae</taxon>
        <taxon>Callichromatini</taxon>
        <taxon>Aromia</taxon>
    </lineage>
</organism>
<sequence length="273" mass="30090">TSNDGNTTTSTLSFVPKKEDDGKYLSCRAENKMMSSEGLEDGWKLEIHYTPEAKIILGTSLNPDAIREGTDVYFDCTINAHPSVYKVEWRHNLPAYWTECYAWIPVLPLLFFQGKLLNINVGAGIIISNQSLVLQGVSRATAGNYTCVGYNTEGDGESTAFYLNVLYAPTCKPNQTRIYGVAKQERAQITCQVDANPPDVQFRWTFNNSADSVDVAQSHIARSGTSSVVTYTPMAEMDYGTLLCFASNKIGGQRVPCVFHIIAAGKCRDGLRI</sequence>
<dbReference type="SMART" id="SM00409">
    <property type="entry name" value="IG"/>
    <property type="match status" value="2"/>
</dbReference>
<dbReference type="PROSITE" id="PS50835">
    <property type="entry name" value="IG_LIKE"/>
    <property type="match status" value="2"/>
</dbReference>
<feature type="domain" description="Ig-like" evidence="1">
    <location>
        <begin position="173"/>
        <end position="248"/>
    </location>
</feature>
<feature type="domain" description="Ig-like" evidence="1">
    <location>
        <begin position="51"/>
        <end position="164"/>
    </location>
</feature>
<dbReference type="Proteomes" id="UP001162162">
    <property type="component" value="Unassembled WGS sequence"/>
</dbReference>
<evidence type="ECO:0000313" key="3">
    <source>
        <dbReference type="Proteomes" id="UP001162162"/>
    </source>
</evidence>
<accession>A0AAV8ZDF4</accession>
<evidence type="ECO:0000259" key="1">
    <source>
        <dbReference type="PROSITE" id="PS50835"/>
    </source>
</evidence>
<reference evidence="2" key="1">
    <citation type="journal article" date="2023" name="Insect Mol. Biol.">
        <title>Genome sequencing provides insights into the evolution of gene families encoding plant cell wall-degrading enzymes in longhorned beetles.</title>
        <authorList>
            <person name="Shin N.R."/>
            <person name="Okamura Y."/>
            <person name="Kirsch R."/>
            <person name="Pauchet Y."/>
        </authorList>
    </citation>
    <scope>NUCLEOTIDE SEQUENCE</scope>
    <source>
        <strain evidence="2">AMC_N1</strain>
    </source>
</reference>
<proteinExistence type="predicted"/>
<protein>
    <recommendedName>
        <fullName evidence="1">Ig-like domain-containing protein</fullName>
    </recommendedName>
</protein>
<name>A0AAV8ZDF4_9CUCU</name>
<dbReference type="SMART" id="SM00408">
    <property type="entry name" value="IGc2"/>
    <property type="match status" value="2"/>
</dbReference>
<dbReference type="InterPro" id="IPR013783">
    <property type="entry name" value="Ig-like_fold"/>
</dbReference>
<dbReference type="InterPro" id="IPR003598">
    <property type="entry name" value="Ig_sub2"/>
</dbReference>
<dbReference type="EMBL" id="JAPWTK010000002">
    <property type="protein sequence ID" value="KAJ8962494.1"/>
    <property type="molecule type" value="Genomic_DNA"/>
</dbReference>
<dbReference type="PANTHER" id="PTHR23278:SF25">
    <property type="entry name" value="GH14967P"/>
    <property type="match status" value="1"/>
</dbReference>
<dbReference type="InterPro" id="IPR003599">
    <property type="entry name" value="Ig_sub"/>
</dbReference>
<dbReference type="CDD" id="cd00096">
    <property type="entry name" value="Ig"/>
    <property type="match status" value="1"/>
</dbReference>
<evidence type="ECO:0000313" key="2">
    <source>
        <dbReference type="EMBL" id="KAJ8962494.1"/>
    </source>
</evidence>
<dbReference type="PANTHER" id="PTHR23278">
    <property type="entry name" value="SIDESTEP PROTEIN"/>
    <property type="match status" value="1"/>
</dbReference>
<gene>
    <name evidence="2" type="ORF">NQ318_000884</name>
</gene>
<dbReference type="InterPro" id="IPR036179">
    <property type="entry name" value="Ig-like_dom_sf"/>
</dbReference>